<dbReference type="EMBL" id="LUCH01004396">
    <property type="protein sequence ID" value="KAF5399059.1"/>
    <property type="molecule type" value="Genomic_DNA"/>
</dbReference>
<dbReference type="InterPro" id="IPR051980">
    <property type="entry name" value="WD_repeat_MORG1"/>
</dbReference>
<organism evidence="14 15">
    <name type="scientific">Paragonimus heterotremus</name>
    <dbReference type="NCBI Taxonomy" id="100268"/>
    <lineage>
        <taxon>Eukaryota</taxon>
        <taxon>Metazoa</taxon>
        <taxon>Spiralia</taxon>
        <taxon>Lophotrochozoa</taxon>
        <taxon>Platyhelminthes</taxon>
        <taxon>Trematoda</taxon>
        <taxon>Digenea</taxon>
        <taxon>Plagiorchiida</taxon>
        <taxon>Troglotremata</taxon>
        <taxon>Troglotrematidae</taxon>
        <taxon>Paragonimus</taxon>
    </lineage>
</organism>
<dbReference type="GO" id="GO:0071013">
    <property type="term" value="C:catalytic step 2 spliceosome"/>
    <property type="evidence" value="ECO:0007669"/>
    <property type="project" value="TreeGrafter"/>
</dbReference>
<dbReference type="Gene3D" id="2.130.10.10">
    <property type="entry name" value="YVTN repeat-like/Quinoprotein amine dehydrogenase"/>
    <property type="match status" value="1"/>
</dbReference>
<feature type="non-terminal residue" evidence="14">
    <location>
        <position position="1"/>
    </location>
</feature>
<dbReference type="OrthoDB" id="71437at2759"/>
<evidence type="ECO:0000256" key="6">
    <source>
        <dbReference type="ARBA" id="ARBA00022737"/>
    </source>
</evidence>
<dbReference type="Gene3D" id="1.20.5.170">
    <property type="match status" value="1"/>
</dbReference>
<keyword evidence="14" id="KW-0808">Transferase</keyword>
<evidence type="ECO:0000256" key="7">
    <source>
        <dbReference type="ARBA" id="ARBA00022927"/>
    </source>
</evidence>
<gene>
    <name evidence="14" type="ORF">PHET_07143</name>
</gene>
<dbReference type="InterPro" id="IPR001680">
    <property type="entry name" value="WD40_rpt"/>
</dbReference>
<comment type="caution">
    <text evidence="14">The sequence shown here is derived from an EMBL/GenBank/DDBJ whole genome shotgun (WGS) entry which is preliminary data.</text>
</comment>
<accession>A0A8J4TH96</accession>
<dbReference type="PANTHER" id="PTHR22842:SF3">
    <property type="entry name" value="WD REPEAT DOMAIN-CONTAINING PROTEIN 83"/>
    <property type="match status" value="1"/>
</dbReference>
<dbReference type="CDD" id="cd00200">
    <property type="entry name" value="WD40"/>
    <property type="match status" value="1"/>
</dbReference>
<evidence type="ECO:0000313" key="14">
    <source>
        <dbReference type="EMBL" id="KAF5399059.1"/>
    </source>
</evidence>
<keyword evidence="14" id="KW-0418">Kinase</keyword>
<evidence type="ECO:0000256" key="11">
    <source>
        <dbReference type="PROSITE-ProRule" id="PRU00221"/>
    </source>
</evidence>
<comment type="similarity">
    <text evidence="8">Belongs to the WD repeat MORG1 family.</text>
</comment>
<dbReference type="PROSITE" id="PS00678">
    <property type="entry name" value="WD_REPEATS_1"/>
    <property type="match status" value="1"/>
</dbReference>
<feature type="coiled-coil region" evidence="12">
    <location>
        <begin position="427"/>
        <end position="464"/>
    </location>
</feature>
<keyword evidence="7" id="KW-0653">Protein transport</keyword>
<dbReference type="Proteomes" id="UP000748531">
    <property type="component" value="Unassembled WGS sequence"/>
</dbReference>
<dbReference type="InterPro" id="IPR007758">
    <property type="entry name" value="Nucleoporin_NSP1_C"/>
</dbReference>
<dbReference type="AlphaFoldDB" id="A0A8J4TH96"/>
<keyword evidence="15" id="KW-1185">Reference proteome</keyword>
<comment type="similarity">
    <text evidence="2">Belongs to the nucleoporin NSP1/NUP62 family.</text>
</comment>
<dbReference type="InterPro" id="IPR015943">
    <property type="entry name" value="WD40/YVTN_repeat-like_dom_sf"/>
</dbReference>
<protein>
    <recommendedName>
        <fullName evidence="9">WD repeat domain-containing protein 83</fullName>
    </recommendedName>
    <alternativeName>
        <fullName evidence="10">Mitogen-activated protein kinase organizer 1</fullName>
    </alternativeName>
</protein>
<dbReference type="FunFam" id="1.20.5.170:FF:000040">
    <property type="entry name" value="Nuclear pore glycoprotein p62"/>
    <property type="match status" value="1"/>
</dbReference>
<feature type="repeat" description="WD" evidence="11">
    <location>
        <begin position="603"/>
        <end position="644"/>
    </location>
</feature>
<keyword evidence="6" id="KW-0677">Repeat</keyword>
<evidence type="ECO:0000256" key="12">
    <source>
        <dbReference type="SAM" id="Coils"/>
    </source>
</evidence>
<evidence type="ECO:0000256" key="8">
    <source>
        <dbReference type="ARBA" id="ARBA00038145"/>
    </source>
</evidence>
<dbReference type="PANTHER" id="PTHR22842">
    <property type="entry name" value="WD40 REPEAT PROTEIN"/>
    <property type="match status" value="1"/>
</dbReference>
<dbReference type="InterPro" id="IPR036322">
    <property type="entry name" value="WD40_repeat_dom_sf"/>
</dbReference>
<keyword evidence="4" id="KW-0963">Cytoplasm</keyword>
<reference evidence="14" key="1">
    <citation type="submission" date="2019-05" db="EMBL/GenBank/DDBJ databases">
        <title>Annotation for the trematode Paragonimus heterotremus.</title>
        <authorList>
            <person name="Choi Y.-J."/>
        </authorList>
    </citation>
    <scope>NUCLEOTIDE SEQUENCE</scope>
    <source>
        <strain evidence="14">LC</strain>
    </source>
</reference>
<keyword evidence="3" id="KW-0813">Transport</keyword>
<dbReference type="PROSITE" id="PS50082">
    <property type="entry name" value="WD_REPEATS_2"/>
    <property type="match status" value="2"/>
</dbReference>
<dbReference type="SUPFAM" id="SSF50978">
    <property type="entry name" value="WD40 repeat-like"/>
    <property type="match status" value="1"/>
</dbReference>
<keyword evidence="12" id="KW-0175">Coiled coil</keyword>
<dbReference type="GO" id="GO:0005635">
    <property type="term" value="C:nuclear envelope"/>
    <property type="evidence" value="ECO:0007669"/>
    <property type="project" value="UniProtKB-ARBA"/>
</dbReference>
<dbReference type="SMART" id="SM00320">
    <property type="entry name" value="WD40"/>
    <property type="match status" value="7"/>
</dbReference>
<dbReference type="Pfam" id="PF00400">
    <property type="entry name" value="WD40"/>
    <property type="match status" value="4"/>
</dbReference>
<comment type="subcellular location">
    <subcellularLocation>
        <location evidence="1">Cytoplasm</location>
    </subcellularLocation>
</comment>
<evidence type="ECO:0000256" key="4">
    <source>
        <dbReference type="ARBA" id="ARBA00022490"/>
    </source>
</evidence>
<evidence type="ECO:0000256" key="3">
    <source>
        <dbReference type="ARBA" id="ARBA00022448"/>
    </source>
</evidence>
<dbReference type="PROSITE" id="PS50294">
    <property type="entry name" value="WD_REPEATS_REGION"/>
    <property type="match status" value="2"/>
</dbReference>
<feature type="repeat" description="WD" evidence="11">
    <location>
        <begin position="564"/>
        <end position="602"/>
    </location>
</feature>
<feature type="domain" description="Nucleoporin NSP1-like C-terminal" evidence="13">
    <location>
        <begin position="369"/>
        <end position="467"/>
    </location>
</feature>
<evidence type="ECO:0000256" key="1">
    <source>
        <dbReference type="ARBA" id="ARBA00004496"/>
    </source>
</evidence>
<keyword evidence="5 11" id="KW-0853">WD repeat</keyword>
<dbReference type="GO" id="GO:0016301">
    <property type="term" value="F:kinase activity"/>
    <property type="evidence" value="ECO:0007669"/>
    <property type="project" value="UniProtKB-KW"/>
</dbReference>
<evidence type="ECO:0000259" key="13">
    <source>
        <dbReference type="Pfam" id="PF05064"/>
    </source>
</evidence>
<evidence type="ECO:0000313" key="15">
    <source>
        <dbReference type="Proteomes" id="UP000748531"/>
    </source>
</evidence>
<evidence type="ECO:0000256" key="5">
    <source>
        <dbReference type="ARBA" id="ARBA00022574"/>
    </source>
</evidence>
<evidence type="ECO:0000256" key="2">
    <source>
        <dbReference type="ARBA" id="ARBA00005911"/>
    </source>
</evidence>
<dbReference type="Pfam" id="PF05064">
    <property type="entry name" value="Nsp1_C"/>
    <property type="match status" value="1"/>
</dbReference>
<sequence>SGFNLGVKTAVTTTGNSGFSFSSPAFGTPSTTSPSTTTGLFGGSATTSALGGGLFGSGTTGSFSFGLAANKSFGTTTTTTTLSAVPQSAATTASGFGLPSTTTTSAFGSLFLPSVTSTTTNAFSFGLQAAKPATVNFGSFSVASSAPAASTTSSGLTGFSFGIQAVKPQTTITFGQSVSTTSSTPSLGFQLQTTTGATTTSAPAVTAFGSFNAVSSQQQSCVSTATPSPALLSTTLFKPAATTNLGLVSQSTGTQLTTSQSQAATSVVASVIQSTTPAAGFTLSFPTVTSSSSEASKPATSVPFGKVELPATKPATTSSPTLWSLPVSSTVAATAVSTTTTNPIGLTSLMSTTTTTAVSSTQPSSVASAMPKTSTMTYHQLEELVNRWAHELEEQERYFMDEADRINQWDQVLLNNGEKITALYEKVDSCKTEQTQLEQELDFIEGQQRELENLLEPLERAANELPPGQLHSDFEREAIFQLATNVDLELGQLLSDLREMADQVNATSSTVTLTTVNGNADSQKNADGSSGPGRTLLACKDESGVIHQVTRILNCHMHSLNWIHQNTLRAARFNSDGLYCVTAGGDKTIKLWNPYTNRLLKTYTGHGGEVADVQAGADNSQLGSGGADCMVILWDVSTGQSVRRWRRHAGRVNAVRFAAPFQHSETGLPSPILLSAGMDGMVLVWDARARTPYPVQTMHEARDSVTCVSFARWQIVTGSVDRCVRIYDIRRGEMTEDYVGYPVTSVSMTMDCQCLLVGTQDSTLRLFDALNGELLNKYTGHVNQTYRMDSVLMNFDAHIASGSEDQGIVFIWDFVRSNAPILTLDHTPGGPVWGDMPDAGGPVSQLAIEAAKCANFLVHSLSAHPTQSKLLTAGGDFVWLWDAEPDEMEEAEDL</sequence>
<name>A0A8J4TH96_9TREM</name>
<dbReference type="GO" id="GO:0015031">
    <property type="term" value="P:protein transport"/>
    <property type="evidence" value="ECO:0007669"/>
    <property type="project" value="UniProtKB-KW"/>
</dbReference>
<evidence type="ECO:0000256" key="9">
    <source>
        <dbReference type="ARBA" id="ARBA00040453"/>
    </source>
</evidence>
<dbReference type="InterPro" id="IPR019775">
    <property type="entry name" value="WD40_repeat_CS"/>
</dbReference>
<dbReference type="GO" id="GO:0005737">
    <property type="term" value="C:cytoplasm"/>
    <property type="evidence" value="ECO:0007669"/>
    <property type="project" value="UniProtKB-SubCell"/>
</dbReference>
<dbReference type="GO" id="GO:0000398">
    <property type="term" value="P:mRNA splicing, via spliceosome"/>
    <property type="evidence" value="ECO:0007669"/>
    <property type="project" value="TreeGrafter"/>
</dbReference>
<proteinExistence type="inferred from homology"/>
<evidence type="ECO:0000256" key="10">
    <source>
        <dbReference type="ARBA" id="ARBA00042222"/>
    </source>
</evidence>